<accession>A0A1N7NNU9</accession>
<dbReference type="AlphaFoldDB" id="A0A1N7NNU9"/>
<dbReference type="RefSeq" id="WP_076501939.1">
    <property type="nucleotide sequence ID" value="NZ_FTOP01000011.1"/>
</dbReference>
<feature type="transmembrane region" description="Helical" evidence="1">
    <location>
        <begin position="36"/>
        <end position="56"/>
    </location>
</feature>
<keyword evidence="1" id="KW-1133">Transmembrane helix</keyword>
<dbReference type="Proteomes" id="UP000186026">
    <property type="component" value="Unassembled WGS sequence"/>
</dbReference>
<evidence type="ECO:0000256" key="1">
    <source>
        <dbReference type="SAM" id="Phobius"/>
    </source>
</evidence>
<proteinExistence type="predicted"/>
<name>A0A1N7NNU9_9BACT</name>
<dbReference type="EMBL" id="FTOP01000011">
    <property type="protein sequence ID" value="SIT00006.1"/>
    <property type="molecule type" value="Genomic_DNA"/>
</dbReference>
<protein>
    <submittedName>
        <fullName evidence="2">Uncharacterized protein</fullName>
    </submittedName>
</protein>
<dbReference type="STRING" id="529505.SAMN05421761_11114"/>
<reference evidence="3" key="1">
    <citation type="submission" date="2017-01" db="EMBL/GenBank/DDBJ databases">
        <authorList>
            <person name="Varghese N."/>
            <person name="Submissions S."/>
        </authorList>
    </citation>
    <scope>NUCLEOTIDE SEQUENCE [LARGE SCALE GENOMIC DNA]</scope>
    <source>
        <strain evidence="3">DSM 46698</strain>
    </source>
</reference>
<keyword evidence="1" id="KW-0472">Membrane</keyword>
<gene>
    <name evidence="2" type="ORF">SAMN05421761_11114</name>
</gene>
<evidence type="ECO:0000313" key="2">
    <source>
        <dbReference type="EMBL" id="SIT00006.1"/>
    </source>
</evidence>
<organism evidence="2 3">
    <name type="scientific">Belliella pelovolcani</name>
    <dbReference type="NCBI Taxonomy" id="529505"/>
    <lineage>
        <taxon>Bacteria</taxon>
        <taxon>Pseudomonadati</taxon>
        <taxon>Bacteroidota</taxon>
        <taxon>Cytophagia</taxon>
        <taxon>Cytophagales</taxon>
        <taxon>Cyclobacteriaceae</taxon>
        <taxon>Belliella</taxon>
    </lineage>
</organism>
<dbReference type="OrthoDB" id="893763at2"/>
<sequence length="124" mass="14695">MENLPKKNIFKVPDNYFEQLTESVLEKNASRKTRVLYYRSIAAAAVVIISVSLFIFKSEIHSHDYLDNRLTEDINLYINAGYWTADDMLSLSDDPNYILDQIINDEWGYYEINDEYGFEEDIWY</sequence>
<keyword evidence="1" id="KW-0812">Transmembrane</keyword>
<evidence type="ECO:0000313" key="3">
    <source>
        <dbReference type="Proteomes" id="UP000186026"/>
    </source>
</evidence>
<keyword evidence="3" id="KW-1185">Reference proteome</keyword>